<dbReference type="PRINTS" id="PR00702">
    <property type="entry name" value="ACRIFLAVINRP"/>
</dbReference>
<feature type="transmembrane region" description="Helical" evidence="2">
    <location>
        <begin position="522"/>
        <end position="543"/>
    </location>
</feature>
<evidence type="ECO:0000313" key="4">
    <source>
        <dbReference type="Proteomes" id="UP000033220"/>
    </source>
</evidence>
<evidence type="ECO:0000256" key="2">
    <source>
        <dbReference type="SAM" id="Phobius"/>
    </source>
</evidence>
<dbReference type="Proteomes" id="UP000033220">
    <property type="component" value="Chromosome DSM 122"/>
</dbReference>
<dbReference type="EMBL" id="HE663493">
    <property type="protein sequence ID" value="CCG08181.1"/>
    <property type="molecule type" value="Genomic_DNA"/>
</dbReference>
<protein>
    <submittedName>
        <fullName evidence="3">AcrB</fullName>
    </submittedName>
</protein>
<feature type="transmembrane region" description="Helical" evidence="2">
    <location>
        <begin position="1007"/>
        <end position="1030"/>
    </location>
</feature>
<keyword evidence="2" id="KW-1133">Transmembrane helix</keyword>
<dbReference type="Gene3D" id="1.20.1640.10">
    <property type="entry name" value="Multidrug efflux transporter AcrB transmembrane domain"/>
    <property type="match status" value="2"/>
</dbReference>
<dbReference type="SUPFAM" id="SSF82714">
    <property type="entry name" value="Multidrug efflux transporter AcrB TolC docking domain, DN and DC subdomains"/>
    <property type="match status" value="2"/>
</dbReference>
<accession>H6SJL6</accession>
<dbReference type="STRING" id="1150469.RSPPHO_01555"/>
<dbReference type="SUPFAM" id="SSF82693">
    <property type="entry name" value="Multidrug efflux transporter AcrB pore domain, PN1, PN2, PC1 and PC2 subdomains"/>
    <property type="match status" value="3"/>
</dbReference>
<evidence type="ECO:0000256" key="1">
    <source>
        <dbReference type="SAM" id="MobiDB-lite"/>
    </source>
</evidence>
<organism evidence="3 4">
    <name type="scientific">Pararhodospirillum photometricum DSM 122</name>
    <dbReference type="NCBI Taxonomy" id="1150469"/>
    <lineage>
        <taxon>Bacteria</taxon>
        <taxon>Pseudomonadati</taxon>
        <taxon>Pseudomonadota</taxon>
        <taxon>Alphaproteobacteria</taxon>
        <taxon>Rhodospirillales</taxon>
        <taxon>Rhodospirillaceae</taxon>
        <taxon>Pararhodospirillum</taxon>
    </lineage>
</organism>
<feature type="compositionally biased region" description="Gly residues" evidence="1">
    <location>
        <begin position="118"/>
        <end position="146"/>
    </location>
</feature>
<dbReference type="GO" id="GO:0042910">
    <property type="term" value="F:xenobiotic transmembrane transporter activity"/>
    <property type="evidence" value="ECO:0007669"/>
    <property type="project" value="TreeGrafter"/>
</dbReference>
<dbReference type="PATRIC" id="fig|1150469.3.peg.1753"/>
<dbReference type="InterPro" id="IPR001036">
    <property type="entry name" value="Acrflvin-R"/>
</dbReference>
<reference evidence="3 4" key="1">
    <citation type="submission" date="2012-02" db="EMBL/GenBank/DDBJ databases">
        <title>Shotgun genome sequence of Phaeospirillum photometricum DSM 122.</title>
        <authorList>
            <person name="Duquesne K."/>
            <person name="Sturgis J."/>
        </authorList>
    </citation>
    <scope>NUCLEOTIDE SEQUENCE [LARGE SCALE GENOMIC DNA]</scope>
    <source>
        <strain evidence="4">DSM122</strain>
    </source>
</reference>
<keyword evidence="4" id="KW-1185">Reference proteome</keyword>
<feature type="region of interest" description="Disordered" evidence="1">
    <location>
        <begin position="103"/>
        <end position="161"/>
    </location>
</feature>
<sequence>MAGRSRCDDLAADCPRARGAPDPARGPRGHRHGAAGGADPRQQDEPGPGVRGPAARQRGTPWQLCHRRPAHYLARNPDPAANGGGPARWPTVCLCGGWGKPGEPAASDHRAAARRAGGDPGRPGGRGPGGGGGRRLLVRGGPGARGGRSRPLAPPDREPPGARVMNFATWSIRQPVPSLLLFALLTLFGTVGFFKLGVQRFPDMDLPTITVSAALEGTAPQQLETEVARKIEDSLTSLPLLDHILTTVTDGSVSISVMFEIEKDSEVALNEVRSAVDSIRADLPAALNPPTVSKVTKMSSPLVTFTIASGVLDETELSWFVDNDMTRALMAVPGVAEVARIGGITREVHIDLDPVLMAGLGVSATELSSALKSMQEDDSGGLGEVGGGRQSLRTLGAVRTAEEIAALTLPLNDGRRLRLDQVAHITDTHAERASRAYFDGQEVIGIQIKRTRGFSDVAVAQAARKALATFAAAHPEVKIVEASNIIDPILDNYHGSMHLLLEGALLTVLVVWGFLRDWRATLLSAVALPLSILPAFGIMHLAGFSLNTISLLALALVVGVLVDDAIVEVENIARHMNMGKPARESAMEAATEIGLAVIATTFTLVAVFLPTAFMGGIPGLIFLQFGVTASVAVLASLLVARLLTPMLAATFMRPAAHTPGDGWLMRRYLWLAQACLSHPWRTLGVATLFFVGSLALIPLVPTGFFPARDDAITQVSLTLPPGSTLAETNALAVRAADVLRTRPDVRHVFVSVGTATQGGNMSPVSTLTDPRSATMIVDLVPRDQRERPQSAIEADIRAMLRQIPGARIEVGRGGNGETLPITLTSDDPVALDAAAAAVEADLRTLPGIGAVISDAALQRPEIQIRPDVARAAQLGITSADLAATVRMASYGDYASSLSKLNLPQRQVPIRVRLAPSVRDSLEALGQLRVAGTNGQVALSSVADIGFGSGPSQINRLDRARNITLSVELNGRALGEVIREARQLPSLKTLPPSVRLVEQGELQRMSELFASFGVAMGVGVFCIYAVLVLLFHDFLQPFTILAALPLAVGGAILALLITRFEFSMPSVIGLLMLMGIVTKNSILLVEYAVMARREHKMPRLEALMDACHKRARPIVMTTIAMGAGMLPIALGWGADPSFRQPMAIVVIGGIITSTFLSLLVVPVIFLFVDDLGRLLRRMVMGRET</sequence>
<dbReference type="Gene3D" id="3.30.70.1430">
    <property type="entry name" value="Multidrug efflux transporter AcrB pore domain"/>
    <property type="match status" value="2"/>
</dbReference>
<feature type="transmembrane region" description="Helical" evidence="2">
    <location>
        <begin position="549"/>
        <end position="569"/>
    </location>
</feature>
<feature type="transmembrane region" description="Helical" evidence="2">
    <location>
        <begin position="683"/>
        <end position="705"/>
    </location>
</feature>
<feature type="transmembrane region" description="Helical" evidence="2">
    <location>
        <begin position="1065"/>
        <end position="1089"/>
    </location>
</feature>
<feature type="transmembrane region" description="Helical" evidence="2">
    <location>
        <begin position="497"/>
        <end position="515"/>
    </location>
</feature>
<dbReference type="PANTHER" id="PTHR32063">
    <property type="match status" value="1"/>
</dbReference>
<keyword evidence="2" id="KW-0812">Transmembrane</keyword>
<feature type="transmembrane region" description="Helical" evidence="2">
    <location>
        <begin position="589"/>
        <end position="609"/>
    </location>
</feature>
<feature type="transmembrane region" description="Helical" evidence="2">
    <location>
        <begin position="179"/>
        <end position="198"/>
    </location>
</feature>
<dbReference type="SUPFAM" id="SSF82866">
    <property type="entry name" value="Multidrug efflux transporter AcrB transmembrane domain"/>
    <property type="match status" value="2"/>
</dbReference>
<feature type="transmembrane region" description="Helical" evidence="2">
    <location>
        <begin position="621"/>
        <end position="643"/>
    </location>
</feature>
<evidence type="ECO:0000313" key="3">
    <source>
        <dbReference type="EMBL" id="CCG08181.1"/>
    </source>
</evidence>
<dbReference type="eggNOG" id="COG0841">
    <property type="taxonomic scope" value="Bacteria"/>
</dbReference>
<feature type="transmembrane region" description="Helical" evidence="2">
    <location>
        <begin position="1037"/>
        <end position="1059"/>
    </location>
</feature>
<dbReference type="Gene3D" id="3.30.70.1320">
    <property type="entry name" value="Multidrug efflux transporter AcrB pore domain like"/>
    <property type="match status" value="1"/>
</dbReference>
<name>H6SJL6_PARPM</name>
<dbReference type="Gene3D" id="3.30.70.1440">
    <property type="entry name" value="Multidrug efflux transporter AcrB pore domain"/>
    <property type="match status" value="1"/>
</dbReference>
<dbReference type="Pfam" id="PF00873">
    <property type="entry name" value="ACR_tran"/>
    <property type="match status" value="1"/>
</dbReference>
<feature type="transmembrane region" description="Helical" evidence="2">
    <location>
        <begin position="1110"/>
        <end position="1129"/>
    </location>
</feature>
<dbReference type="PANTHER" id="PTHR32063:SF77">
    <property type="entry name" value="ACR FAMILY TRANSPORT PROTEIN"/>
    <property type="match status" value="1"/>
</dbReference>
<keyword evidence="2" id="KW-0472">Membrane</keyword>
<dbReference type="GO" id="GO:0005886">
    <property type="term" value="C:plasma membrane"/>
    <property type="evidence" value="ECO:0007669"/>
    <property type="project" value="TreeGrafter"/>
</dbReference>
<proteinExistence type="predicted"/>
<feature type="region of interest" description="Disordered" evidence="1">
    <location>
        <begin position="1"/>
        <end position="63"/>
    </location>
</feature>
<dbReference type="HOGENOM" id="CLU_002755_1_2_5"/>
<feature type="transmembrane region" description="Helical" evidence="2">
    <location>
        <begin position="1141"/>
        <end position="1167"/>
    </location>
</feature>
<gene>
    <name evidence="3" type="ORF">RSPPHO_01555</name>
</gene>
<dbReference type="InterPro" id="IPR027463">
    <property type="entry name" value="AcrB_DN_DC_subdom"/>
</dbReference>
<dbReference type="AlphaFoldDB" id="H6SJL6"/>
<dbReference type="Gene3D" id="3.30.2090.10">
    <property type="entry name" value="Multidrug efflux transporter AcrB TolC docking domain, DN and DC subdomains"/>
    <property type="match status" value="2"/>
</dbReference>
<dbReference type="KEGG" id="rpm:RSPPHO_01555"/>